<keyword evidence="1" id="KW-0472">Membrane</keyword>
<reference evidence="2" key="1">
    <citation type="submission" date="2019-08" db="EMBL/GenBank/DDBJ databases">
        <authorList>
            <person name="Kucharzyk K."/>
            <person name="Murdoch R.W."/>
            <person name="Higgins S."/>
            <person name="Loffler F."/>
        </authorList>
    </citation>
    <scope>NUCLEOTIDE SEQUENCE</scope>
</reference>
<feature type="transmembrane region" description="Helical" evidence="1">
    <location>
        <begin position="26"/>
        <end position="48"/>
    </location>
</feature>
<comment type="caution">
    <text evidence="2">The sequence shown here is derived from an EMBL/GenBank/DDBJ whole genome shotgun (WGS) entry which is preliminary data.</text>
</comment>
<proteinExistence type="predicted"/>
<accession>A0A645IAN7</accession>
<feature type="transmembrane region" description="Helical" evidence="1">
    <location>
        <begin position="60"/>
        <end position="80"/>
    </location>
</feature>
<dbReference type="EMBL" id="VSSQ01109705">
    <property type="protein sequence ID" value="MPN47872.1"/>
    <property type="molecule type" value="Genomic_DNA"/>
</dbReference>
<organism evidence="2">
    <name type="scientific">bioreactor metagenome</name>
    <dbReference type="NCBI Taxonomy" id="1076179"/>
    <lineage>
        <taxon>unclassified sequences</taxon>
        <taxon>metagenomes</taxon>
        <taxon>ecological metagenomes</taxon>
    </lineage>
</organism>
<evidence type="ECO:0000256" key="1">
    <source>
        <dbReference type="SAM" id="Phobius"/>
    </source>
</evidence>
<keyword evidence="1" id="KW-1133">Transmembrane helix</keyword>
<evidence type="ECO:0000313" key="2">
    <source>
        <dbReference type="EMBL" id="MPN47872.1"/>
    </source>
</evidence>
<dbReference type="AlphaFoldDB" id="A0A645IAN7"/>
<sequence>MPYPLALRRMVPGSDKLSKQSPALRGMPLASAMVVFGLSVVWYALHYFSTKYSLLPNSDISEIAIVVHYLMFIGLYVTVMRLTAQGRIKNKFYGYVAPVFATIGSLIMLVGGAQNKLFVFYLGIDAVVILVSVLYFNRHKAEIHTV</sequence>
<keyword evidence="1" id="KW-0812">Transmembrane</keyword>
<gene>
    <name evidence="2" type="ORF">SDC9_195476</name>
</gene>
<name>A0A645IAN7_9ZZZZ</name>
<feature type="transmembrane region" description="Helical" evidence="1">
    <location>
        <begin position="92"/>
        <end position="112"/>
    </location>
</feature>
<feature type="transmembrane region" description="Helical" evidence="1">
    <location>
        <begin position="118"/>
        <end position="136"/>
    </location>
</feature>
<protein>
    <submittedName>
        <fullName evidence="2">Uncharacterized protein</fullName>
    </submittedName>
</protein>